<dbReference type="PANTHER" id="PTHR31157:SF1">
    <property type="entry name" value="SCP DOMAIN-CONTAINING PROTEIN"/>
    <property type="match status" value="1"/>
</dbReference>
<dbReference type="Pfam" id="PF00188">
    <property type="entry name" value="CAP"/>
    <property type="match status" value="1"/>
</dbReference>
<reference evidence="4 5" key="1">
    <citation type="journal article" date="2019" name="Int. J. Syst. Evol. Microbiol.">
        <title>The Global Catalogue of Microorganisms (GCM) 10K type strain sequencing project: providing services to taxonomists for standard genome sequencing and annotation.</title>
        <authorList>
            <consortium name="The Broad Institute Genomics Platform"/>
            <consortium name="The Broad Institute Genome Sequencing Center for Infectious Disease"/>
            <person name="Wu L."/>
            <person name="Ma J."/>
        </authorList>
    </citation>
    <scope>NUCLEOTIDE SEQUENCE [LARGE SCALE GENOMIC DNA]</scope>
    <source>
        <strain evidence="4 5">JCM 16328</strain>
    </source>
</reference>
<protein>
    <recommendedName>
        <fullName evidence="3">SCP domain-containing protein</fullName>
    </recommendedName>
</protein>
<feature type="region of interest" description="Disordered" evidence="1">
    <location>
        <begin position="68"/>
        <end position="88"/>
    </location>
</feature>
<feature type="transmembrane region" description="Helical" evidence="2">
    <location>
        <begin position="21"/>
        <end position="50"/>
    </location>
</feature>
<dbReference type="Gene3D" id="3.40.33.10">
    <property type="entry name" value="CAP"/>
    <property type="match status" value="1"/>
</dbReference>
<sequence length="242" mass="26139">MTSDSTAVRLLAAPFRIAYRLVAALLSVVFGLLKLLLVAALFVAAAAFVLQAAGVGVDPGAVGLPSPLDDGAEVAPGDPNESAYTDGSVEIDSETVERLVHEEVNERRTERGLEPLEWNPTVASVSRAHSKDMADREYFSHTNPDGQGPFDRYREVASGCRAYGENIALSWVGRPVETDSGAVETYESDEELAVALVGQWMNSTGHRENMLRERWESGGVGVYITEEGKVLATHNFCKGWGL</sequence>
<proteinExistence type="predicted"/>
<comment type="caution">
    <text evidence="4">The sequence shown here is derived from an EMBL/GenBank/DDBJ whole genome shotgun (WGS) entry which is preliminary data.</text>
</comment>
<evidence type="ECO:0000256" key="2">
    <source>
        <dbReference type="SAM" id="Phobius"/>
    </source>
</evidence>
<dbReference type="RefSeq" id="WP_343774298.1">
    <property type="nucleotide sequence ID" value="NZ_BAAADV010000004.1"/>
</dbReference>
<dbReference type="SUPFAM" id="SSF55797">
    <property type="entry name" value="PR-1-like"/>
    <property type="match status" value="1"/>
</dbReference>
<keyword evidence="2" id="KW-1133">Transmembrane helix</keyword>
<keyword evidence="2" id="KW-0472">Membrane</keyword>
<evidence type="ECO:0000313" key="5">
    <source>
        <dbReference type="Proteomes" id="UP001500420"/>
    </source>
</evidence>
<evidence type="ECO:0000259" key="3">
    <source>
        <dbReference type="Pfam" id="PF00188"/>
    </source>
</evidence>
<dbReference type="EMBL" id="BAAADV010000004">
    <property type="protein sequence ID" value="GAA0675739.1"/>
    <property type="molecule type" value="Genomic_DNA"/>
</dbReference>
<accession>A0AAV3TBZ8</accession>
<name>A0AAV3TBZ8_9EURY</name>
<dbReference type="Proteomes" id="UP001500420">
    <property type="component" value="Unassembled WGS sequence"/>
</dbReference>
<dbReference type="PANTHER" id="PTHR31157">
    <property type="entry name" value="SCP DOMAIN-CONTAINING PROTEIN"/>
    <property type="match status" value="1"/>
</dbReference>
<evidence type="ECO:0000256" key="1">
    <source>
        <dbReference type="SAM" id="MobiDB-lite"/>
    </source>
</evidence>
<gene>
    <name evidence="4" type="ORF">GCM10009020_24330</name>
</gene>
<evidence type="ECO:0000313" key="4">
    <source>
        <dbReference type="EMBL" id="GAA0675739.1"/>
    </source>
</evidence>
<keyword evidence="5" id="KW-1185">Reference proteome</keyword>
<dbReference type="InterPro" id="IPR014044">
    <property type="entry name" value="CAP_dom"/>
</dbReference>
<dbReference type="AlphaFoldDB" id="A0AAV3TBZ8"/>
<feature type="domain" description="SCP" evidence="3">
    <location>
        <begin position="102"/>
        <end position="230"/>
    </location>
</feature>
<dbReference type="InterPro" id="IPR035940">
    <property type="entry name" value="CAP_sf"/>
</dbReference>
<organism evidence="4 5">
    <name type="scientific">Natronoarchaeum mannanilyticum</name>
    <dbReference type="NCBI Taxonomy" id="926360"/>
    <lineage>
        <taxon>Archaea</taxon>
        <taxon>Methanobacteriati</taxon>
        <taxon>Methanobacteriota</taxon>
        <taxon>Stenosarchaea group</taxon>
        <taxon>Halobacteria</taxon>
        <taxon>Halobacteriales</taxon>
        <taxon>Natronoarchaeaceae</taxon>
    </lineage>
</organism>
<dbReference type="CDD" id="cd05379">
    <property type="entry name" value="CAP_bacterial"/>
    <property type="match status" value="1"/>
</dbReference>
<keyword evidence="2" id="KW-0812">Transmembrane</keyword>